<evidence type="ECO:0000256" key="1">
    <source>
        <dbReference type="ARBA" id="ARBA00009437"/>
    </source>
</evidence>
<comment type="similarity">
    <text evidence="1">Belongs to the LysR transcriptional regulatory family.</text>
</comment>
<dbReference type="InterPro" id="IPR000847">
    <property type="entry name" value="LysR_HTH_N"/>
</dbReference>
<dbReference type="InterPro" id="IPR005119">
    <property type="entry name" value="LysR_subst-bd"/>
</dbReference>
<feature type="domain" description="HTH lysR-type" evidence="5">
    <location>
        <begin position="13"/>
        <end position="62"/>
    </location>
</feature>
<protein>
    <submittedName>
        <fullName evidence="6">LysR family transcriptional regulator</fullName>
    </submittedName>
</protein>
<dbReference type="Gene3D" id="1.10.10.10">
    <property type="entry name" value="Winged helix-like DNA-binding domain superfamily/Winged helix DNA-binding domain"/>
    <property type="match status" value="1"/>
</dbReference>
<dbReference type="CDD" id="cd08479">
    <property type="entry name" value="PBP2_CrgA_like_9"/>
    <property type="match status" value="1"/>
</dbReference>
<keyword evidence="3" id="KW-0238">DNA-binding</keyword>
<evidence type="ECO:0000313" key="6">
    <source>
        <dbReference type="EMBL" id="RZU02934.1"/>
    </source>
</evidence>
<dbReference type="Gene3D" id="3.40.190.290">
    <property type="match status" value="1"/>
</dbReference>
<dbReference type="Proteomes" id="UP000293671">
    <property type="component" value="Unassembled WGS sequence"/>
</dbReference>
<evidence type="ECO:0000256" key="3">
    <source>
        <dbReference type="ARBA" id="ARBA00023125"/>
    </source>
</evidence>
<dbReference type="Pfam" id="PF03466">
    <property type="entry name" value="LysR_substrate"/>
    <property type="match status" value="1"/>
</dbReference>
<gene>
    <name evidence="6" type="ORF">EV670_0965</name>
</gene>
<sequence length="320" mass="35018">MGPGIQPADLGFLVTLAANGSLSAAARELGVSKAGVSKRLATIEARTGVALVNRSTRRLSLTPEGDAVVERARRILGDIEELDQLLVRSKQLPKGLLRVNATLGFGRSHVAPVISRFVRRHPEVEVQLQLSVNPPPLTDEAFDVCIRFGPPPDARVIARKLADNRRLLCAAPAYLERNGSPRTPQELVRHNCIGIRQGDEAYGTWRLSSGRGARQRSETVKTRGNLATNDGEIAVNWALEGHGIVMRAEWDVARHLHSGRLVPVLPQWDTPEADVYAVYPQRLQLSTRVRAFVEFIAESFGTRRSERQRAEAATGSAAKG</sequence>
<dbReference type="PANTHER" id="PTHR30537:SF5">
    <property type="entry name" value="HTH-TYPE TRANSCRIPTIONAL ACTIVATOR TTDR-RELATED"/>
    <property type="match status" value="1"/>
</dbReference>
<dbReference type="Pfam" id="PF00126">
    <property type="entry name" value="HTH_1"/>
    <property type="match status" value="1"/>
</dbReference>
<dbReference type="OrthoDB" id="9786526at2"/>
<dbReference type="SUPFAM" id="SSF46785">
    <property type="entry name" value="Winged helix' DNA-binding domain"/>
    <property type="match status" value="1"/>
</dbReference>
<keyword evidence="4" id="KW-0804">Transcription</keyword>
<dbReference type="InterPro" id="IPR036390">
    <property type="entry name" value="WH_DNA-bd_sf"/>
</dbReference>
<evidence type="ECO:0000256" key="4">
    <source>
        <dbReference type="ARBA" id="ARBA00023163"/>
    </source>
</evidence>
<dbReference type="FunFam" id="3.40.190.290:FF:000001">
    <property type="entry name" value="Transcriptional regulator, LysR family"/>
    <property type="match status" value="1"/>
</dbReference>
<dbReference type="GO" id="GO:0006351">
    <property type="term" value="P:DNA-templated transcription"/>
    <property type="evidence" value="ECO:0007669"/>
    <property type="project" value="TreeGrafter"/>
</dbReference>
<dbReference type="FunFam" id="1.10.10.10:FF:000001">
    <property type="entry name" value="LysR family transcriptional regulator"/>
    <property type="match status" value="1"/>
</dbReference>
<dbReference type="PANTHER" id="PTHR30537">
    <property type="entry name" value="HTH-TYPE TRANSCRIPTIONAL REGULATOR"/>
    <property type="match status" value="1"/>
</dbReference>
<dbReference type="InterPro" id="IPR036388">
    <property type="entry name" value="WH-like_DNA-bd_sf"/>
</dbReference>
<dbReference type="RefSeq" id="WP_130430648.1">
    <property type="nucleotide sequence ID" value="NZ_SHKP01000004.1"/>
</dbReference>
<keyword evidence="2" id="KW-0805">Transcription regulation</keyword>
<dbReference type="GO" id="GO:0043565">
    <property type="term" value="F:sequence-specific DNA binding"/>
    <property type="evidence" value="ECO:0007669"/>
    <property type="project" value="TreeGrafter"/>
</dbReference>
<dbReference type="AlphaFoldDB" id="A0A4Q7W117"/>
<evidence type="ECO:0000256" key="2">
    <source>
        <dbReference type="ARBA" id="ARBA00023015"/>
    </source>
</evidence>
<reference evidence="6 7" key="1">
    <citation type="submission" date="2019-02" db="EMBL/GenBank/DDBJ databases">
        <title>Genomic Encyclopedia of Type Strains, Phase IV (KMG-IV): sequencing the most valuable type-strain genomes for metagenomic binning, comparative biology and taxonomic classification.</title>
        <authorList>
            <person name="Goeker M."/>
        </authorList>
    </citation>
    <scope>NUCLEOTIDE SEQUENCE [LARGE SCALE GENOMIC DNA]</scope>
    <source>
        <strain evidence="6 7">DSM 19570</strain>
    </source>
</reference>
<evidence type="ECO:0000313" key="7">
    <source>
        <dbReference type="Proteomes" id="UP000293671"/>
    </source>
</evidence>
<dbReference type="PROSITE" id="PS50931">
    <property type="entry name" value="HTH_LYSR"/>
    <property type="match status" value="1"/>
</dbReference>
<name>A0A4Q7W117_9BURK</name>
<dbReference type="EMBL" id="SHKP01000004">
    <property type="protein sequence ID" value="RZU02934.1"/>
    <property type="molecule type" value="Genomic_DNA"/>
</dbReference>
<dbReference type="InterPro" id="IPR058163">
    <property type="entry name" value="LysR-type_TF_proteobact-type"/>
</dbReference>
<dbReference type="SUPFAM" id="SSF53850">
    <property type="entry name" value="Periplasmic binding protein-like II"/>
    <property type="match status" value="1"/>
</dbReference>
<proteinExistence type="inferred from homology"/>
<dbReference type="GO" id="GO:0003700">
    <property type="term" value="F:DNA-binding transcription factor activity"/>
    <property type="evidence" value="ECO:0007669"/>
    <property type="project" value="InterPro"/>
</dbReference>
<comment type="caution">
    <text evidence="6">The sequence shown here is derived from an EMBL/GenBank/DDBJ whole genome shotgun (WGS) entry which is preliminary data.</text>
</comment>
<keyword evidence="7" id="KW-1185">Reference proteome</keyword>
<accession>A0A4Q7W117</accession>
<evidence type="ECO:0000259" key="5">
    <source>
        <dbReference type="PROSITE" id="PS50931"/>
    </source>
</evidence>
<organism evidence="6 7">
    <name type="scientific">Rivibacter subsaxonicus</name>
    <dbReference type="NCBI Taxonomy" id="457575"/>
    <lineage>
        <taxon>Bacteria</taxon>
        <taxon>Pseudomonadati</taxon>
        <taxon>Pseudomonadota</taxon>
        <taxon>Betaproteobacteria</taxon>
        <taxon>Burkholderiales</taxon>
        <taxon>Rivibacter</taxon>
    </lineage>
</organism>